<sequence>MITTLDHVTSRDGTTIAYRRLGGDGPGLVLLHGAMQTGHGNIELAEALSADFTCYVPDRRGRGRSGPAGPRYGLAREVEDLTALLAATGAEHVAGVSSGAIIALRTALALGAVPGGPAVRKIVAFEPPLDLDGSNPTGWLARFDREIAAGRVPAALVTGMRATRMGPAVFTVVPRFLLEAMTAAMLKNQDKVAVAGEPTFRALAPTLRQDAQLVAETADDLAAYRALTAEVLLLGGTRSPAYLRDALTALQGVLPRCRRADLPGLDHSATSNAAMRGRPARVAAEIRRFLLSAG</sequence>
<dbReference type="Pfam" id="PF12697">
    <property type="entry name" value="Abhydrolase_6"/>
    <property type="match status" value="1"/>
</dbReference>
<protein>
    <submittedName>
        <fullName evidence="2">Alpha/beta hydrolase</fullName>
    </submittedName>
</protein>
<dbReference type="PANTHER" id="PTHR43194">
    <property type="entry name" value="HYDROLASE ALPHA/BETA FOLD FAMILY"/>
    <property type="match status" value="1"/>
</dbReference>
<dbReference type="PANTHER" id="PTHR43194:SF2">
    <property type="entry name" value="PEROXISOMAL MEMBRANE PROTEIN LPX1"/>
    <property type="match status" value="1"/>
</dbReference>
<proteinExistence type="predicted"/>
<dbReference type="InterPro" id="IPR000073">
    <property type="entry name" value="AB_hydrolase_1"/>
</dbReference>
<keyword evidence="3" id="KW-1185">Reference proteome</keyword>
<dbReference type="RefSeq" id="WP_242382586.1">
    <property type="nucleotide sequence ID" value="NZ_JAKRKC020000001.1"/>
</dbReference>
<gene>
    <name evidence="2" type="ORF">MF672_021335</name>
</gene>
<dbReference type="GO" id="GO:0016787">
    <property type="term" value="F:hydrolase activity"/>
    <property type="evidence" value="ECO:0007669"/>
    <property type="project" value="UniProtKB-KW"/>
</dbReference>
<organism evidence="2 3">
    <name type="scientific">Actinomadura luzonensis</name>
    <dbReference type="NCBI Taxonomy" id="2805427"/>
    <lineage>
        <taxon>Bacteria</taxon>
        <taxon>Bacillati</taxon>
        <taxon>Actinomycetota</taxon>
        <taxon>Actinomycetes</taxon>
        <taxon>Streptosporangiales</taxon>
        <taxon>Thermomonosporaceae</taxon>
        <taxon>Actinomadura</taxon>
    </lineage>
</organism>
<reference evidence="2 3" key="1">
    <citation type="submission" date="2022-04" db="EMBL/GenBank/DDBJ databases">
        <title>Genome draft of Actinomadura sp. ATCC 31491.</title>
        <authorList>
            <person name="Shi X."/>
            <person name="Du Y."/>
        </authorList>
    </citation>
    <scope>NUCLEOTIDE SEQUENCE [LARGE SCALE GENOMIC DNA]</scope>
    <source>
        <strain evidence="2 3">ATCC 31491</strain>
    </source>
</reference>
<name>A0ABT0FVI5_9ACTN</name>
<dbReference type="Gene3D" id="3.40.50.1820">
    <property type="entry name" value="alpha/beta hydrolase"/>
    <property type="match status" value="1"/>
</dbReference>
<keyword evidence="2" id="KW-0378">Hydrolase</keyword>
<dbReference type="SUPFAM" id="SSF53474">
    <property type="entry name" value="alpha/beta-Hydrolases"/>
    <property type="match status" value="1"/>
</dbReference>
<feature type="domain" description="AB hydrolase-1" evidence="1">
    <location>
        <begin position="28"/>
        <end position="284"/>
    </location>
</feature>
<dbReference type="InterPro" id="IPR029058">
    <property type="entry name" value="AB_hydrolase_fold"/>
</dbReference>
<comment type="caution">
    <text evidence="2">The sequence shown here is derived from an EMBL/GenBank/DDBJ whole genome shotgun (WGS) entry which is preliminary data.</text>
</comment>
<dbReference type="InterPro" id="IPR050228">
    <property type="entry name" value="Carboxylesterase_BioH"/>
</dbReference>
<dbReference type="Proteomes" id="UP001317259">
    <property type="component" value="Unassembled WGS sequence"/>
</dbReference>
<evidence type="ECO:0000313" key="3">
    <source>
        <dbReference type="Proteomes" id="UP001317259"/>
    </source>
</evidence>
<dbReference type="EMBL" id="JAKRKC020000001">
    <property type="protein sequence ID" value="MCK2216325.1"/>
    <property type="molecule type" value="Genomic_DNA"/>
</dbReference>
<evidence type="ECO:0000259" key="1">
    <source>
        <dbReference type="Pfam" id="PF12697"/>
    </source>
</evidence>
<accession>A0ABT0FVI5</accession>
<evidence type="ECO:0000313" key="2">
    <source>
        <dbReference type="EMBL" id="MCK2216325.1"/>
    </source>
</evidence>